<evidence type="ECO:0000259" key="10">
    <source>
        <dbReference type="Pfam" id="PF00710"/>
    </source>
</evidence>
<name>A0A1N6WXG2_9BACI</name>
<evidence type="ECO:0000256" key="6">
    <source>
        <dbReference type="PIRSR" id="PIRSR001220-1"/>
    </source>
</evidence>
<accession>A0A1N6WXG2</accession>
<evidence type="ECO:0000256" key="1">
    <source>
        <dbReference type="ARBA" id="ARBA00010518"/>
    </source>
</evidence>
<gene>
    <name evidence="12" type="ORF">B1B05_10705</name>
    <name evidence="13" type="ORF">SAMN05443094_104308</name>
</gene>
<dbReference type="FunFam" id="3.40.50.1170:FF:000001">
    <property type="entry name" value="L-asparaginase 2"/>
    <property type="match status" value="1"/>
</dbReference>
<dbReference type="EMBL" id="FTLX01000004">
    <property type="protein sequence ID" value="SIQ94814.1"/>
    <property type="molecule type" value="Genomic_DNA"/>
</dbReference>
<evidence type="ECO:0000256" key="8">
    <source>
        <dbReference type="PROSITE-ProRule" id="PRU10099"/>
    </source>
</evidence>
<dbReference type="Pfam" id="PF17763">
    <property type="entry name" value="Asparaginase_C"/>
    <property type="match status" value="1"/>
</dbReference>
<dbReference type="PANTHER" id="PTHR11707">
    <property type="entry name" value="L-ASPARAGINASE"/>
    <property type="match status" value="1"/>
</dbReference>
<evidence type="ECO:0000256" key="4">
    <source>
        <dbReference type="ARBA" id="ARBA00022801"/>
    </source>
</evidence>
<reference evidence="12" key="3">
    <citation type="submission" date="2017-03" db="EMBL/GenBank/DDBJ databases">
        <authorList>
            <person name="Dastager S.G."/>
            <person name="Neurgaonkar P.S."/>
            <person name="Dharne M.S."/>
        </authorList>
    </citation>
    <scope>NUCLEOTIDE SEQUENCE</scope>
    <source>
        <strain evidence="12">DSM 25145</strain>
    </source>
</reference>
<dbReference type="PROSITE" id="PS00144">
    <property type="entry name" value="ASN_GLN_ASE_1"/>
    <property type="match status" value="1"/>
</dbReference>
<feature type="binding site" evidence="7">
    <location>
        <begin position="85"/>
        <end position="86"/>
    </location>
    <ligand>
        <name>substrate</name>
    </ligand>
</feature>
<dbReference type="OrthoDB" id="9788068at2"/>
<feature type="active site" evidence="9">
    <location>
        <position position="85"/>
    </location>
</feature>
<dbReference type="PROSITE" id="PS51732">
    <property type="entry name" value="ASN_GLN_ASE_3"/>
    <property type="match status" value="1"/>
</dbReference>
<feature type="active site" evidence="8">
    <location>
        <position position="12"/>
    </location>
</feature>
<dbReference type="InterPro" id="IPR037152">
    <property type="entry name" value="L-asparaginase_N_sf"/>
</dbReference>
<dbReference type="InterPro" id="IPR040919">
    <property type="entry name" value="Asparaginase_C"/>
</dbReference>
<dbReference type="InterPro" id="IPR006033">
    <property type="entry name" value="AsnA_fam"/>
</dbReference>
<comment type="similarity">
    <text evidence="1">Belongs to the asparaginase 1 family.</text>
</comment>
<dbReference type="PIRSF" id="PIRSF001220">
    <property type="entry name" value="L-ASNase_gatD"/>
    <property type="match status" value="1"/>
</dbReference>
<dbReference type="PRINTS" id="PR00139">
    <property type="entry name" value="ASNGLNASE"/>
</dbReference>
<dbReference type="Pfam" id="PF00710">
    <property type="entry name" value="Asparaginase"/>
    <property type="match status" value="1"/>
</dbReference>
<dbReference type="GO" id="GO:0004067">
    <property type="term" value="F:asparaginase activity"/>
    <property type="evidence" value="ECO:0007669"/>
    <property type="project" value="UniProtKB-UniRule"/>
</dbReference>
<dbReference type="Gene3D" id="3.40.50.40">
    <property type="match status" value="1"/>
</dbReference>
<evidence type="ECO:0000256" key="3">
    <source>
        <dbReference type="ARBA" id="ARBA00012920"/>
    </source>
</evidence>
<dbReference type="SFLD" id="SFLDS00057">
    <property type="entry name" value="Glutaminase/Asparaginase"/>
    <property type="match status" value="1"/>
</dbReference>
<dbReference type="InterPro" id="IPR006034">
    <property type="entry name" value="Asparaginase/glutaminase-like"/>
</dbReference>
<feature type="active site" description="O-isoaspartyl threonine intermediate" evidence="6">
    <location>
        <position position="12"/>
    </location>
</feature>
<sequence length="327" mass="36001">MKKLLLLTTGGTIASAEGENGLAPGLGTDEFLHHLPGSRLDYQLDTRQLLNLDSTNIQPEDWVLMARAVYEEYDQYDGFVLTHGTDTMSYTSAALSYMLQGAKKPIVITGSQIPITFEKTDAKRNISNAIRFACEPAEGVFVVFDGRVIQGTRAVKLRTKSYDAFESINFPYIASVSDNGVDYNGDIPKASEQPFELTDTLCTEIGLIKLFPGIQPEMFDALGRMYKGLVIEGYGSGGIPSQGRNIAEKMNELTDQGLSIVMTTQCLEEGEDMELYEVGRQVSGMIRAGNMNTEALMPKLMWALGKTSDPAEVKKWMETPIANDLTF</sequence>
<protein>
    <recommendedName>
        <fullName evidence="3">asparaginase</fullName>
        <ecNumber evidence="3">3.5.1.1</ecNumber>
    </recommendedName>
</protein>
<reference evidence="13 14" key="1">
    <citation type="submission" date="2017-01" db="EMBL/GenBank/DDBJ databases">
        <authorList>
            <person name="Mah S.A."/>
            <person name="Swanson W.J."/>
            <person name="Moy G.W."/>
            <person name="Vacquier V.D."/>
        </authorList>
    </citation>
    <scope>NUCLEOTIDE SEQUENCE [LARGE SCALE GENOMIC DNA]</scope>
    <source>
        <strain evidence="13 14">NIO-1016</strain>
    </source>
</reference>
<evidence type="ECO:0000256" key="9">
    <source>
        <dbReference type="PROSITE-ProRule" id="PRU10100"/>
    </source>
</evidence>
<dbReference type="InterPro" id="IPR027473">
    <property type="entry name" value="L-asparaginase_C"/>
</dbReference>
<feature type="domain" description="Asparaginase/glutaminase C-terminal" evidence="11">
    <location>
        <begin position="205"/>
        <end position="317"/>
    </location>
</feature>
<proteinExistence type="inferred from homology"/>
<dbReference type="InterPro" id="IPR041725">
    <property type="entry name" value="L-asparaginase_I"/>
</dbReference>
<dbReference type="PIRSF" id="PIRSF500176">
    <property type="entry name" value="L_ASNase"/>
    <property type="match status" value="1"/>
</dbReference>
<dbReference type="STRING" id="1017273.SAMN05443094_104308"/>
<evidence type="ECO:0000256" key="2">
    <source>
        <dbReference type="ARBA" id="ARBA00011881"/>
    </source>
</evidence>
<evidence type="ECO:0000259" key="11">
    <source>
        <dbReference type="Pfam" id="PF17763"/>
    </source>
</evidence>
<dbReference type="InterPro" id="IPR036152">
    <property type="entry name" value="Asp/glu_Ase-like_sf"/>
</dbReference>
<dbReference type="RefSeq" id="WP_045851333.1">
    <property type="nucleotide sequence ID" value="NZ_FTLX01000004.1"/>
</dbReference>
<dbReference type="Gene3D" id="3.40.50.1170">
    <property type="entry name" value="L-asparaginase, N-terminal domain"/>
    <property type="match status" value="1"/>
</dbReference>
<reference evidence="15" key="2">
    <citation type="submission" date="2017-03" db="EMBL/GenBank/DDBJ databases">
        <title>Bacillus sp. V-88(T) DSM27956, whole genome shotgun sequencing project.</title>
        <authorList>
            <person name="Dastager S.G."/>
            <person name="Neurgaonkar P.S."/>
            <person name="Dharne M.S."/>
        </authorList>
    </citation>
    <scope>NUCLEOTIDE SEQUENCE [LARGE SCALE GENOMIC DNA]</scope>
    <source>
        <strain evidence="15">DSM 25145</strain>
    </source>
</reference>
<evidence type="ECO:0000256" key="5">
    <source>
        <dbReference type="ARBA" id="ARBA00049366"/>
    </source>
</evidence>
<dbReference type="SMART" id="SM00870">
    <property type="entry name" value="Asparaginase"/>
    <property type="match status" value="1"/>
</dbReference>
<dbReference type="PROSITE" id="PS00917">
    <property type="entry name" value="ASN_GLN_ASE_2"/>
    <property type="match status" value="1"/>
</dbReference>
<dbReference type="AlphaFoldDB" id="A0A1N6WXG2"/>
<dbReference type="Proteomes" id="UP000215545">
    <property type="component" value="Unassembled WGS sequence"/>
</dbReference>
<evidence type="ECO:0000256" key="7">
    <source>
        <dbReference type="PIRSR" id="PIRSR001220-2"/>
    </source>
</evidence>
<feature type="binding site" evidence="7">
    <location>
        <position position="54"/>
    </location>
    <ligand>
        <name>substrate</name>
    </ligand>
</feature>
<evidence type="ECO:0000313" key="13">
    <source>
        <dbReference type="EMBL" id="SIQ94814.1"/>
    </source>
</evidence>
<comment type="subunit">
    <text evidence="2">Homotetramer.</text>
</comment>
<keyword evidence="15" id="KW-1185">Reference proteome</keyword>
<evidence type="ECO:0000313" key="15">
    <source>
        <dbReference type="Proteomes" id="UP000215545"/>
    </source>
</evidence>
<comment type="catalytic activity">
    <reaction evidence="5">
        <text>L-asparagine + H2O = L-aspartate + NH4(+)</text>
        <dbReference type="Rhea" id="RHEA:21016"/>
        <dbReference type="ChEBI" id="CHEBI:15377"/>
        <dbReference type="ChEBI" id="CHEBI:28938"/>
        <dbReference type="ChEBI" id="CHEBI:29991"/>
        <dbReference type="ChEBI" id="CHEBI:58048"/>
        <dbReference type="EC" id="3.5.1.1"/>
    </reaction>
</comment>
<dbReference type="InterPro" id="IPR020827">
    <property type="entry name" value="Asparaginase/glutaminase_AS1"/>
</dbReference>
<dbReference type="Proteomes" id="UP000186385">
    <property type="component" value="Unassembled WGS sequence"/>
</dbReference>
<dbReference type="InterPro" id="IPR027474">
    <property type="entry name" value="L-asparaginase_N"/>
</dbReference>
<dbReference type="CDD" id="cd08963">
    <property type="entry name" value="L-asparaginase_I"/>
    <property type="match status" value="1"/>
</dbReference>
<evidence type="ECO:0000313" key="12">
    <source>
        <dbReference type="EMBL" id="OXS78060.1"/>
    </source>
</evidence>
<keyword evidence="4" id="KW-0378">Hydrolase</keyword>
<evidence type="ECO:0000313" key="14">
    <source>
        <dbReference type="Proteomes" id="UP000186385"/>
    </source>
</evidence>
<organism evidence="13 14">
    <name type="scientific">Domibacillus enclensis</name>
    <dbReference type="NCBI Taxonomy" id="1017273"/>
    <lineage>
        <taxon>Bacteria</taxon>
        <taxon>Bacillati</taxon>
        <taxon>Bacillota</taxon>
        <taxon>Bacilli</taxon>
        <taxon>Bacillales</taxon>
        <taxon>Bacillaceae</taxon>
        <taxon>Domibacillus</taxon>
    </lineage>
</organism>
<dbReference type="NCBIfam" id="TIGR00519">
    <property type="entry name" value="asnASE_I"/>
    <property type="match status" value="1"/>
</dbReference>
<dbReference type="InterPro" id="IPR027475">
    <property type="entry name" value="Asparaginase/glutaminase_AS2"/>
</dbReference>
<dbReference type="GO" id="GO:0006520">
    <property type="term" value="P:amino acid metabolic process"/>
    <property type="evidence" value="ECO:0007669"/>
    <property type="project" value="InterPro"/>
</dbReference>
<feature type="domain" description="L-asparaginase N-terminal" evidence="10">
    <location>
        <begin position="3"/>
        <end position="186"/>
    </location>
</feature>
<dbReference type="PANTHER" id="PTHR11707:SF28">
    <property type="entry name" value="60 KDA LYSOPHOSPHOLIPASE"/>
    <property type="match status" value="1"/>
</dbReference>
<dbReference type="SUPFAM" id="SSF53774">
    <property type="entry name" value="Glutaminase/Asparaginase"/>
    <property type="match status" value="1"/>
</dbReference>
<dbReference type="EMBL" id="MWSK01000004">
    <property type="protein sequence ID" value="OXS78060.1"/>
    <property type="molecule type" value="Genomic_DNA"/>
</dbReference>
<dbReference type="EC" id="3.5.1.1" evidence="3"/>